<dbReference type="InterPro" id="IPR032109">
    <property type="entry name" value="Big_3_5"/>
</dbReference>
<dbReference type="SUPFAM" id="SSF50998">
    <property type="entry name" value="Quinoprotein alcohol dehydrogenase-like"/>
    <property type="match status" value="1"/>
</dbReference>
<dbReference type="Gene3D" id="2.40.128.630">
    <property type="match status" value="1"/>
</dbReference>
<reference evidence="3 4" key="1">
    <citation type="submission" date="2017-03" db="EMBL/GenBank/DDBJ databases">
        <title>Genome sequence of Methanobrevibacter thaueri.</title>
        <authorList>
            <person name="Poehlein A."/>
            <person name="Seedorf H."/>
            <person name="Daniel R."/>
        </authorList>
    </citation>
    <scope>NUCLEOTIDE SEQUENCE [LARGE SCALE GENOMIC DNA]</scope>
    <source>
        <strain evidence="3 4">DSM 11995</strain>
    </source>
</reference>
<dbReference type="Pfam" id="PF16640">
    <property type="entry name" value="Big_3_5"/>
    <property type="match status" value="1"/>
</dbReference>
<sequence length="1772" mass="195361">MIYKKSVFFLLLIVLILGISTVSATDDTNVTLNQDNQPLKMDDSVSDTYKNNISEENSILNSQYSNELLNDDESEIITVNNWDELQYYCSLTDKDYTLKLKENTNFYPTNYYDKNYQIVINNNVKIIGANGSYIGDSSQHDCYIKNGRYVVEGGYSIKYAPIIVPDNNRMDLTLENITFKWDYIEYSPDGVFIQMGGNGKYLIKNCVFESINTMQGHSCIVYLKKGDALLENCSFINCTTDFGCVSLYHPSSFTNARMIVKDCYFENNFARTEPGCINNCAILTVYNTTFYKNRAGVWAGAIHTHYGASATIYDSNFTDNVAGWNGGALYTYSDLKIYNTIFVGNNCTTNNGGGAIGACKHVTEPHIYIENSLFENNENLCWSLDELSTTGTGRGGAISLMDAGSLEVRNTTFISNAASIGTAICALVQESYGSPDVIIVNNNFINHTRAGDVLNIKVDGTVCNISGNYYIGNSIEFSYLTLTKLNEGKEQSTLQITASLKNPSYYDSDILDKTLYDVYVSDKYVKTVNSTIFTLDFGDLDICDVYVIPTISNRKSNEVTLVSTREYIFVSKLGSDNNGGNTRDTPVKTIKKALELAQSCQNIIILDGDYSENLEIDYDLTLKGEGNATLTGDMSFNVKNVNFTLKNININNLSSSQFIKQESGNLIINNCIFANNDGLIIDNSGFTTITNSILLNNTNLINSGANYNFDYNWWGNTLENFQDDPFEKINNWLVLNATSNVDKLEVNQVTNINFGFYLIENNTVSKYNNLRDINLEIHPINGTSPNQTSSNSKIEYTLTALGNGKLTASYMNINTTVNFEFVKTNPNIKITTEDIMLGDDLIVKINLPKDITGNITVKIDDYSQTNQINSSNLVFTFKNLKANNYIIKSLYSGDNKYLSKEISNLVSVSKYESTTSLDIGAVNVGEDVILTITPPSDATGNVTLNINNVAETLILNNSKANYTIKNIKRGDYKISATYNGDDKYLASSDSKFIEVDNLNATMSVVIDDIVYGDVALIQVTLNDDAIGFVTVAVDGVTNTSDVENGKANIKLGNLEAGMKDVTIFYTGDDTYFNKTMSFNFTIGKAELTFEISSNDIKIGQEAHVHIKVPAKTTGNFTIGADVINIPMSGIIDYVISDLELGEYEITAVYNGNNYYTIQNSTSFTVLEYESPQWANIGSNSQNTGQSPYESNVNGEVAFSITIADDIIGNLVIDSIGNIYVATKSVIYSFDSQGNLRWNYSSESLAGNFSGLSIGRDVIISPSAGDTLYFINQTDGYKYGSSNLYQASSLFAPIIDSNANLYIASEYQYDSNGYKLVKVPYKSWEYGGEISLIDLGNVKPLTSPTVNEDIIVVLSEGRLRVLDAKSLQTKFIKSGNYASVKPIIGEGNVIYVVLGDSIVAYSSTGSQLWKTKVTGGVKGQLVLDSENGLYSINSKGNLFKYDSATGKEGLISNLEITSGVLIGNNGDLYFAVNETFYCINSHGNILWKSVLNSKIIGNPIMDANGTVYVTLDDNKVYALTHGSLKDPNLIVLVENNMLSISIDNQTTGDVSFTFDGVDYVNVFSKSILSLSDGDWQVNVTYNGDARFVNSSKIVKFSVKTKLTGSNLVMAYTSGSYYKVRLTQNGVPLSGKTISFTINGKKTTAKTNTNGYASVKITLPPKTYTVYAQYGKVKVSNTVTVKSIVLAKNLNVKKSAKSLKIKVTLSKVNKKYLSNKKVTLKFNGKTYNSKTNKKGVVTFTIKKSVLKKLKAGKKYTYQVTYLKNTVKKTINVKK</sequence>
<dbReference type="InterPro" id="IPR011050">
    <property type="entry name" value="Pectin_lyase_fold/virulence"/>
</dbReference>
<dbReference type="RefSeq" id="WP_116591123.1">
    <property type="nucleotide sequence ID" value="NZ_MZGS01000010.1"/>
</dbReference>
<name>A0A315XQK1_9EURY</name>
<protein>
    <submittedName>
        <fullName evidence="3">Putative outer membrane protein pmp9</fullName>
    </submittedName>
</protein>
<dbReference type="Proteomes" id="UP000251717">
    <property type="component" value="Unassembled WGS sequence"/>
</dbReference>
<comment type="caution">
    <text evidence="3">The sequence shown here is derived from an EMBL/GenBank/DDBJ whole genome shotgun (WGS) entry which is preliminary data.</text>
</comment>
<dbReference type="Pfam" id="PF13360">
    <property type="entry name" value="PQQ_2"/>
    <property type="match status" value="1"/>
</dbReference>
<dbReference type="OrthoDB" id="77078at2157"/>
<dbReference type="SMART" id="SM00564">
    <property type="entry name" value="PQQ"/>
    <property type="match status" value="2"/>
</dbReference>
<dbReference type="InterPro" id="IPR008964">
    <property type="entry name" value="Invasin/intimin_cell_adhesion"/>
</dbReference>
<evidence type="ECO:0000259" key="1">
    <source>
        <dbReference type="Pfam" id="PF13360"/>
    </source>
</evidence>
<dbReference type="EMBL" id="MZGS01000010">
    <property type="protein sequence ID" value="PWB88283.1"/>
    <property type="molecule type" value="Genomic_DNA"/>
</dbReference>
<dbReference type="Gene3D" id="2.60.40.10">
    <property type="entry name" value="Immunoglobulins"/>
    <property type="match status" value="2"/>
</dbReference>
<dbReference type="SUPFAM" id="SSF51126">
    <property type="entry name" value="Pectin lyase-like"/>
    <property type="match status" value="2"/>
</dbReference>
<dbReference type="InterPro" id="IPR002372">
    <property type="entry name" value="PQQ_rpt_dom"/>
</dbReference>
<dbReference type="InterPro" id="IPR015943">
    <property type="entry name" value="WD40/YVTN_repeat-like_dom_sf"/>
</dbReference>
<proteinExistence type="predicted"/>
<dbReference type="InterPro" id="IPR006626">
    <property type="entry name" value="PbH1"/>
</dbReference>
<gene>
    <name evidence="3" type="primary">pmp9</name>
    <name evidence="3" type="ORF">MBBTH_01270</name>
</gene>
<evidence type="ECO:0000313" key="3">
    <source>
        <dbReference type="EMBL" id="PWB88283.1"/>
    </source>
</evidence>
<dbReference type="InterPro" id="IPR018391">
    <property type="entry name" value="PQQ_b-propeller_rpt"/>
</dbReference>
<feature type="domain" description="Pyrrolo-quinoline quinone repeat" evidence="1">
    <location>
        <begin position="1434"/>
        <end position="1519"/>
    </location>
</feature>
<keyword evidence="4" id="KW-1185">Reference proteome</keyword>
<dbReference type="InterPro" id="IPR013783">
    <property type="entry name" value="Ig-like_fold"/>
</dbReference>
<dbReference type="InterPro" id="IPR011047">
    <property type="entry name" value="Quinoprotein_ADH-like_sf"/>
</dbReference>
<organism evidence="3 4">
    <name type="scientific">Methanobrevibacter thaueri</name>
    <dbReference type="NCBI Taxonomy" id="190975"/>
    <lineage>
        <taxon>Archaea</taxon>
        <taxon>Methanobacteriati</taxon>
        <taxon>Methanobacteriota</taxon>
        <taxon>Methanomada group</taxon>
        <taxon>Methanobacteria</taxon>
        <taxon>Methanobacteriales</taxon>
        <taxon>Methanobacteriaceae</taxon>
        <taxon>Methanobrevibacter</taxon>
    </lineage>
</organism>
<dbReference type="SMART" id="SM00710">
    <property type="entry name" value="PbH1"/>
    <property type="match status" value="6"/>
</dbReference>
<dbReference type="SUPFAM" id="SSF49373">
    <property type="entry name" value="Invasin/intimin cell-adhesion fragments"/>
    <property type="match status" value="1"/>
</dbReference>
<evidence type="ECO:0000259" key="2">
    <source>
        <dbReference type="Pfam" id="PF16640"/>
    </source>
</evidence>
<dbReference type="Gene3D" id="2.130.10.10">
    <property type="entry name" value="YVTN repeat-like/Quinoprotein amine dehydrogenase"/>
    <property type="match status" value="1"/>
</dbReference>
<feature type="domain" description="Bacterial Ig-like" evidence="2">
    <location>
        <begin position="921"/>
        <end position="990"/>
    </location>
</feature>
<evidence type="ECO:0000313" key="4">
    <source>
        <dbReference type="Proteomes" id="UP000251717"/>
    </source>
</evidence>
<accession>A0A315XQK1</accession>